<dbReference type="Proteomes" id="UP001432014">
    <property type="component" value="Chromosome"/>
</dbReference>
<evidence type="ECO:0000256" key="2">
    <source>
        <dbReference type="ARBA" id="ARBA00023157"/>
    </source>
</evidence>
<reference evidence="6 7" key="1">
    <citation type="submission" date="2022-10" db="EMBL/GenBank/DDBJ databases">
        <title>The complete genomes of actinobacterial strains from the NBC collection.</title>
        <authorList>
            <person name="Joergensen T.S."/>
            <person name="Alvarez Arevalo M."/>
            <person name="Sterndorff E.B."/>
            <person name="Faurdal D."/>
            <person name="Vuksanovic O."/>
            <person name="Mourched A.-S."/>
            <person name="Charusanti P."/>
            <person name="Shaw S."/>
            <person name="Blin K."/>
            <person name="Weber T."/>
        </authorList>
    </citation>
    <scope>NUCLEOTIDE SEQUENCE [LARGE SCALE GENOMIC DNA]</scope>
    <source>
        <strain evidence="6 7">NBC_01247</strain>
    </source>
</reference>
<organism evidence="6 7">
    <name type="scientific">Kitasatospora herbaricolor</name>
    <dbReference type="NCBI Taxonomy" id="68217"/>
    <lineage>
        <taxon>Bacteria</taxon>
        <taxon>Bacillati</taxon>
        <taxon>Actinomycetota</taxon>
        <taxon>Actinomycetes</taxon>
        <taxon>Kitasatosporales</taxon>
        <taxon>Streptomycetaceae</taxon>
        <taxon>Kitasatospora</taxon>
    </lineage>
</organism>
<feature type="domain" description="Ricin B lectin" evidence="4">
    <location>
        <begin position="1291"/>
        <end position="1417"/>
    </location>
</feature>
<dbReference type="SUPFAM" id="SSF50370">
    <property type="entry name" value="Ricin B-like lectins"/>
    <property type="match status" value="1"/>
</dbReference>
<keyword evidence="1" id="KW-0732">Signal</keyword>
<dbReference type="RefSeq" id="WP_329492986.1">
    <property type="nucleotide sequence ID" value="NZ_CP108460.1"/>
</dbReference>
<gene>
    <name evidence="6" type="ORF">OG469_01935</name>
</gene>
<evidence type="ECO:0000256" key="1">
    <source>
        <dbReference type="ARBA" id="ARBA00022729"/>
    </source>
</evidence>
<dbReference type="SMART" id="SM00560">
    <property type="entry name" value="LamGL"/>
    <property type="match status" value="1"/>
</dbReference>
<evidence type="ECO:0000259" key="5">
    <source>
        <dbReference type="SMART" id="SM00560"/>
    </source>
</evidence>
<dbReference type="Gene3D" id="2.60.120.200">
    <property type="match status" value="1"/>
</dbReference>
<evidence type="ECO:0000259" key="4">
    <source>
        <dbReference type="SMART" id="SM00458"/>
    </source>
</evidence>
<evidence type="ECO:0000256" key="3">
    <source>
        <dbReference type="SAM" id="MobiDB-lite"/>
    </source>
</evidence>
<protein>
    <submittedName>
        <fullName evidence="6">Ricin-type beta-trefoil lectin domain protein</fullName>
    </submittedName>
</protein>
<feature type="compositionally biased region" description="Low complexity" evidence="3">
    <location>
        <begin position="237"/>
        <end position="259"/>
    </location>
</feature>
<dbReference type="Pfam" id="PF13385">
    <property type="entry name" value="Laminin_G_3"/>
    <property type="match status" value="1"/>
</dbReference>
<dbReference type="Gene3D" id="2.80.10.50">
    <property type="match status" value="1"/>
</dbReference>
<sequence length="1436" mass="149630">MTAGLILLAPPSAQADGTDPQAAVRAGDAKHAGELLSPHPAEQAMTDAVRTGKEVPVPSLTDEFSTTVATPEGKLRQDRHLDAQRTKRSDGSWTGLDDSLVKRGDGSLTPAAASENLVISGGGTGPLATMTTKDGKQLSVGSPFPGALPTPTVSGNSAIFASVAPDTDLKVTVTEFGGYTTVLVLHTPAAAANPAVRSLNFPTTSKGLELSNGADGSLKASSEGETVFAAPPPQMWSAGAPTTAATTTDNAPSDADTTAVVRSAFAETSEPAPDPSASELSTADGPGPAATMADIPVTTSAGPGGKGTIHLSPSPELLDGENTSYPIYVDPSWSNDARGKSHYTWVQSGYPTTSNFDKPASGKPGVGYQGYLPTKGIERALYEFNLNGYFNNTAIDYANLHVTQNWSSDFSCTNAYPVTLYRAGAFDSGTTWNNHSKLEWVDSKNVPGNGNSVNCMGGIGVDYNITAPMRSALADVSKPLAFALVGNEGTGDQNGFKRFEYDAVLSTLYDHPPLTPSDPKALPTPNRVTAPDTDACYDAPLSVYGWVTSTGVTLSSVVSSYNQSQLTEFASIWDNAVAGAPGVASGWSGFVPNNSRATYIVPLGTLKDGHYYGWQTQGDDGLLRGPATPVCHFAVDTTPPVAAFGTFTNPDTQFPPSGNGQTTNLSLGATGKIPFTAYDPNPSGLLASGLSCVRWGYDPQLVGADQVCGTPLSVTELTTTPTHWGTNILYAQVFDEAGNASQTLSYAFYVPWTNGPVIFGDTTGDHRPDILIPDAAGNLITHGRATDPGNTSVPPSGTAAAARQAPPETGKTWKDYRVTHRGSLDPGKNTDDLFVHRDATPGLGDGSDKLYFYANPELHAGAFTADTRRNLDRPDCAGNCPGYHQGNQWRYSSQITPIGSPNNLRATDRNVTNGVLAVEADSLWYYAADTNGTLRPPVLVAAGGWDNQDLMVPGNTLAIDPTGTVATTPALWARARTTSGGRTEGDLYQYALTFESRTDGATSYDVVTALTASPAGPIVTGFKASTYPTVGSDGDQTGDGIPDLWALDTAGNLRVWPATATNGRVTGLGADHYRGNTQAPLAQWPLHETGDAVPGTPVATGTAVTYIDDPVDGQRHTNVAVLNGSNSALTTAVPALANPNQSFTLSTWVKSTGAGGVIASQSTAHAASFLLYSEGTGGSWRFALATADNDAWPYVYTSTSNNAALVKTGTWTQLTASFNATTGEMSLYVNGALAGSANRSTAPSLPTNGAFVLGRYQSQSSLAPTAQNPSFNGSISNFAVYSSAVVPEPTTTAIRHASTADCLDVPNNDTSQGISVTGCNNSPAQNFIVNPADATINLRTTMCLELTGGNTANGAAVGLDTCAPGTDRQKWLTRANGSLYNPASGRCLELPNNDTTPGTRLRILDCNGTPAQTWSIPTINTPNLPVNPWILPDPTP</sequence>
<dbReference type="InterPro" id="IPR013320">
    <property type="entry name" value="ConA-like_dom_sf"/>
</dbReference>
<feature type="region of interest" description="Disordered" evidence="3">
    <location>
        <begin position="788"/>
        <end position="808"/>
    </location>
</feature>
<feature type="domain" description="LamG-like jellyroll fold" evidence="5">
    <location>
        <begin position="1141"/>
        <end position="1288"/>
    </location>
</feature>
<dbReference type="SMART" id="SM00458">
    <property type="entry name" value="RICIN"/>
    <property type="match status" value="1"/>
</dbReference>
<dbReference type="InterPro" id="IPR035992">
    <property type="entry name" value="Ricin_B-like_lectins"/>
</dbReference>
<keyword evidence="2" id="KW-1015">Disulfide bond</keyword>
<proteinExistence type="predicted"/>
<feature type="compositionally biased region" description="Basic and acidic residues" evidence="3">
    <location>
        <begin position="73"/>
        <end position="90"/>
    </location>
</feature>
<dbReference type="PROSITE" id="PS50231">
    <property type="entry name" value="RICIN_B_LECTIN"/>
    <property type="match status" value="1"/>
</dbReference>
<evidence type="ECO:0000313" key="7">
    <source>
        <dbReference type="Proteomes" id="UP001432014"/>
    </source>
</evidence>
<dbReference type="EMBL" id="CP108482">
    <property type="protein sequence ID" value="WUS54374.1"/>
    <property type="molecule type" value="Genomic_DNA"/>
</dbReference>
<dbReference type="SUPFAM" id="SSF49899">
    <property type="entry name" value="Concanavalin A-like lectins/glucanases"/>
    <property type="match status" value="1"/>
</dbReference>
<dbReference type="Pfam" id="PF00652">
    <property type="entry name" value="Ricin_B_lectin"/>
    <property type="match status" value="1"/>
</dbReference>
<evidence type="ECO:0000313" key="6">
    <source>
        <dbReference type="EMBL" id="WUS54374.1"/>
    </source>
</evidence>
<name>A0ABZ1W0R7_9ACTN</name>
<dbReference type="InterPro" id="IPR006558">
    <property type="entry name" value="LamG-like"/>
</dbReference>
<keyword evidence="7" id="KW-1185">Reference proteome</keyword>
<feature type="region of interest" description="Disordered" evidence="3">
    <location>
        <begin position="206"/>
        <end position="317"/>
    </location>
</feature>
<dbReference type="NCBIfam" id="NF033679">
    <property type="entry name" value="DNRLRE_dom"/>
    <property type="match status" value="1"/>
</dbReference>
<accession>A0ABZ1W0R7</accession>
<feature type="region of interest" description="Disordered" evidence="3">
    <location>
        <begin position="1"/>
        <end position="98"/>
    </location>
</feature>
<dbReference type="InterPro" id="IPR000772">
    <property type="entry name" value="Ricin_B_lectin"/>
</dbReference>